<dbReference type="HAMAP" id="MF_00213">
    <property type="entry name" value="HypA_HybF"/>
    <property type="match status" value="1"/>
</dbReference>
<keyword evidence="3 5" id="KW-0479">Metal-binding</keyword>
<organism evidence="6 7">
    <name type="scientific">Desulfobacula toluolica (strain DSM 7467 / Tol2)</name>
    <dbReference type="NCBI Taxonomy" id="651182"/>
    <lineage>
        <taxon>Bacteria</taxon>
        <taxon>Pseudomonadati</taxon>
        <taxon>Thermodesulfobacteriota</taxon>
        <taxon>Desulfobacteria</taxon>
        <taxon>Desulfobacterales</taxon>
        <taxon>Desulfobacteraceae</taxon>
        <taxon>Desulfobacula</taxon>
    </lineage>
</organism>
<dbReference type="GO" id="GO:0008270">
    <property type="term" value="F:zinc ion binding"/>
    <property type="evidence" value="ECO:0007669"/>
    <property type="project" value="UniProtKB-UniRule"/>
</dbReference>
<dbReference type="HOGENOM" id="CLU_126929_3_0_7"/>
<dbReference type="KEGG" id="dto:TOL2_C33800"/>
<protein>
    <recommendedName>
        <fullName evidence="5">Hydrogenase maturation factor HypA</fullName>
    </recommendedName>
</protein>
<dbReference type="GO" id="GO:0051604">
    <property type="term" value="P:protein maturation"/>
    <property type="evidence" value="ECO:0007669"/>
    <property type="project" value="InterPro"/>
</dbReference>
<evidence type="ECO:0000256" key="4">
    <source>
        <dbReference type="ARBA" id="ARBA00022833"/>
    </source>
</evidence>
<keyword evidence="4 5" id="KW-0862">Zinc</keyword>
<dbReference type="GO" id="GO:0016151">
    <property type="term" value="F:nickel cation binding"/>
    <property type="evidence" value="ECO:0007669"/>
    <property type="project" value="UniProtKB-UniRule"/>
</dbReference>
<dbReference type="EMBL" id="FO203503">
    <property type="protein sequence ID" value="CCK81537.1"/>
    <property type="molecule type" value="Genomic_DNA"/>
</dbReference>
<dbReference type="STRING" id="651182.TOL2_C33800"/>
<evidence type="ECO:0000313" key="7">
    <source>
        <dbReference type="Proteomes" id="UP000007347"/>
    </source>
</evidence>
<feature type="binding site" evidence="5">
    <location>
        <position position="93"/>
    </location>
    <ligand>
        <name>Zn(2+)</name>
        <dbReference type="ChEBI" id="CHEBI:29105"/>
    </ligand>
</feature>
<dbReference type="Pfam" id="PF01155">
    <property type="entry name" value="HypA"/>
    <property type="match status" value="1"/>
</dbReference>
<gene>
    <name evidence="5 6" type="primary">hypA</name>
    <name evidence="6" type="ordered locus">TOL2_C33800</name>
</gene>
<dbReference type="InterPro" id="IPR020538">
    <property type="entry name" value="Hydgase_Ni_incorp_HypA/HybF_CS"/>
</dbReference>
<keyword evidence="2 5" id="KW-0533">Nickel</keyword>
<dbReference type="RefSeq" id="WP_014958726.1">
    <property type="nucleotide sequence ID" value="NC_018645.1"/>
</dbReference>
<dbReference type="AlphaFoldDB" id="K0NRI3"/>
<dbReference type="PIRSF" id="PIRSF004761">
    <property type="entry name" value="Hydrgn_mat_HypA"/>
    <property type="match status" value="1"/>
</dbReference>
<accession>K0NRI3</accession>
<dbReference type="PANTHER" id="PTHR34535:SF3">
    <property type="entry name" value="HYDROGENASE MATURATION FACTOR HYPA"/>
    <property type="match status" value="1"/>
</dbReference>
<dbReference type="OrthoDB" id="9800361at2"/>
<dbReference type="InterPro" id="IPR000688">
    <property type="entry name" value="HypA/HybF"/>
</dbReference>
<evidence type="ECO:0000313" key="6">
    <source>
        <dbReference type="EMBL" id="CCK81537.1"/>
    </source>
</evidence>
<comment type="similarity">
    <text evidence="1 5">Belongs to the HypA/HybF family.</text>
</comment>
<evidence type="ECO:0000256" key="1">
    <source>
        <dbReference type="ARBA" id="ARBA00010748"/>
    </source>
</evidence>
<keyword evidence="7" id="KW-1185">Reference proteome</keyword>
<name>K0NRI3_DESTT</name>
<dbReference type="PROSITE" id="PS01249">
    <property type="entry name" value="HYPA"/>
    <property type="match status" value="1"/>
</dbReference>
<dbReference type="Proteomes" id="UP000007347">
    <property type="component" value="Chromosome"/>
</dbReference>
<feature type="binding site" evidence="5">
    <location>
        <position position="2"/>
    </location>
    <ligand>
        <name>Ni(2+)</name>
        <dbReference type="ChEBI" id="CHEBI:49786"/>
    </ligand>
</feature>
<evidence type="ECO:0000256" key="5">
    <source>
        <dbReference type="HAMAP-Rule" id="MF_00213"/>
    </source>
</evidence>
<dbReference type="Gene3D" id="3.30.2320.80">
    <property type="match status" value="1"/>
</dbReference>
<feature type="binding site" evidence="5">
    <location>
        <position position="90"/>
    </location>
    <ligand>
        <name>Zn(2+)</name>
        <dbReference type="ChEBI" id="CHEBI:29105"/>
    </ligand>
</feature>
<reference evidence="6 7" key="1">
    <citation type="journal article" date="2013" name="Environ. Microbiol.">
        <title>Complete genome, catabolic sub-proteomes and key-metabolites of Desulfobacula toluolica Tol2, a marine, aromatic compound-degrading, sulfate-reducing bacterium.</title>
        <authorList>
            <person name="Wohlbrand L."/>
            <person name="Jacob J.H."/>
            <person name="Kube M."/>
            <person name="Mussmann M."/>
            <person name="Jarling R."/>
            <person name="Beck A."/>
            <person name="Amann R."/>
            <person name="Wilkes H."/>
            <person name="Reinhardt R."/>
            <person name="Rabus R."/>
        </authorList>
    </citation>
    <scope>NUCLEOTIDE SEQUENCE [LARGE SCALE GENOMIC DNA]</scope>
    <source>
        <strain evidence="7">DSM 7467 / Tol2</strain>
    </source>
</reference>
<feature type="binding site" evidence="5">
    <location>
        <position position="74"/>
    </location>
    <ligand>
        <name>Zn(2+)</name>
        <dbReference type="ChEBI" id="CHEBI:29105"/>
    </ligand>
</feature>
<comment type="function">
    <text evidence="5">Involved in the maturation of [NiFe] hydrogenases. Required for nickel insertion into the metal center of the hydrogenase.</text>
</comment>
<feature type="binding site" evidence="5">
    <location>
        <position position="77"/>
    </location>
    <ligand>
        <name>Zn(2+)</name>
        <dbReference type="ChEBI" id="CHEBI:29105"/>
    </ligand>
</feature>
<sequence>MHEMGIAQQLVKIAIDAIPEDIENPKVEILNLKIGKLASVVEHSLSFCFEIIAQNTPLATARLNIDFIPVKVLCKSCGNTWEVTGPVFKCLFCEDGDVQMLTGREIEITSLELSDE</sequence>
<dbReference type="PANTHER" id="PTHR34535">
    <property type="entry name" value="HYDROGENASE MATURATION FACTOR HYPA"/>
    <property type="match status" value="1"/>
</dbReference>
<evidence type="ECO:0000256" key="3">
    <source>
        <dbReference type="ARBA" id="ARBA00022723"/>
    </source>
</evidence>
<evidence type="ECO:0000256" key="2">
    <source>
        <dbReference type="ARBA" id="ARBA00022596"/>
    </source>
</evidence>
<proteinExistence type="inferred from homology"/>